<dbReference type="EMBL" id="JAWPEI010000003">
    <property type="protein sequence ID" value="KAK4731135.1"/>
    <property type="molecule type" value="Genomic_DNA"/>
</dbReference>
<dbReference type="Proteomes" id="UP001311915">
    <property type="component" value="Unassembled WGS sequence"/>
</dbReference>
<accession>A0AAV9M2Q2</accession>
<evidence type="ECO:0000313" key="2">
    <source>
        <dbReference type="Proteomes" id="UP001311915"/>
    </source>
</evidence>
<protein>
    <submittedName>
        <fullName evidence="1">Uncharacterized protein</fullName>
    </submittedName>
</protein>
<keyword evidence="2" id="KW-1185">Reference proteome</keyword>
<dbReference type="AlphaFoldDB" id="A0AAV9M2Q2"/>
<sequence length="59" mass="6672">MLIDGFGVTHLAYSLMEEAAHISYDDEDDTPLVYLIPKKLRSRFRTTSCQPIAMVVPKS</sequence>
<evidence type="ECO:0000313" key="1">
    <source>
        <dbReference type="EMBL" id="KAK4731135.1"/>
    </source>
</evidence>
<comment type="caution">
    <text evidence="1">The sequence shown here is derived from an EMBL/GenBank/DDBJ whole genome shotgun (WGS) entry which is preliminary data.</text>
</comment>
<reference evidence="1 2" key="1">
    <citation type="submission" date="2023-10" db="EMBL/GenBank/DDBJ databases">
        <title>Genome-Wide Identification Analysis in wild type Solanum Pinnatisectum Reveals Some Genes Defensing Phytophthora Infestans.</title>
        <authorList>
            <person name="Sun C."/>
        </authorList>
    </citation>
    <scope>NUCLEOTIDE SEQUENCE [LARGE SCALE GENOMIC DNA]</scope>
    <source>
        <strain evidence="1">LQN</strain>
        <tissue evidence="1">Leaf</tissue>
    </source>
</reference>
<gene>
    <name evidence="1" type="ORF">R3W88_024123</name>
</gene>
<organism evidence="1 2">
    <name type="scientific">Solanum pinnatisectum</name>
    <name type="common">tansyleaf nightshade</name>
    <dbReference type="NCBI Taxonomy" id="50273"/>
    <lineage>
        <taxon>Eukaryota</taxon>
        <taxon>Viridiplantae</taxon>
        <taxon>Streptophyta</taxon>
        <taxon>Embryophyta</taxon>
        <taxon>Tracheophyta</taxon>
        <taxon>Spermatophyta</taxon>
        <taxon>Magnoliopsida</taxon>
        <taxon>eudicotyledons</taxon>
        <taxon>Gunneridae</taxon>
        <taxon>Pentapetalae</taxon>
        <taxon>asterids</taxon>
        <taxon>lamiids</taxon>
        <taxon>Solanales</taxon>
        <taxon>Solanaceae</taxon>
        <taxon>Solanoideae</taxon>
        <taxon>Solaneae</taxon>
        <taxon>Solanum</taxon>
    </lineage>
</organism>
<proteinExistence type="predicted"/>
<name>A0AAV9M2Q2_9SOLN</name>